<dbReference type="Proteomes" id="UP001303046">
    <property type="component" value="Unassembled WGS sequence"/>
</dbReference>
<gene>
    <name evidence="2" type="primary">Necator_chrII.g7137</name>
    <name evidence="2" type="ORF">RB195_019344</name>
</gene>
<proteinExistence type="predicted"/>
<dbReference type="EMBL" id="JAVFWL010000002">
    <property type="protein sequence ID" value="KAK6736591.1"/>
    <property type="molecule type" value="Genomic_DNA"/>
</dbReference>
<comment type="caution">
    <text evidence="2">The sequence shown here is derived from an EMBL/GenBank/DDBJ whole genome shotgun (WGS) entry which is preliminary data.</text>
</comment>
<protein>
    <submittedName>
        <fullName evidence="2">Uncharacterized protein</fullName>
    </submittedName>
</protein>
<name>A0ABR1CFC9_NECAM</name>
<accession>A0ABR1CFC9</accession>
<evidence type="ECO:0000256" key="1">
    <source>
        <dbReference type="SAM" id="MobiDB-lite"/>
    </source>
</evidence>
<keyword evidence="3" id="KW-1185">Reference proteome</keyword>
<reference evidence="2 3" key="1">
    <citation type="submission" date="2023-08" db="EMBL/GenBank/DDBJ databases">
        <title>A Necator americanus chromosomal reference genome.</title>
        <authorList>
            <person name="Ilik V."/>
            <person name="Petrzelkova K.J."/>
            <person name="Pardy F."/>
            <person name="Fuh T."/>
            <person name="Niatou-Singa F.S."/>
            <person name="Gouil Q."/>
            <person name="Baker L."/>
            <person name="Ritchie M.E."/>
            <person name="Jex A.R."/>
            <person name="Gazzola D."/>
            <person name="Li H."/>
            <person name="Toshio Fujiwara R."/>
            <person name="Zhan B."/>
            <person name="Aroian R.V."/>
            <person name="Pafco B."/>
            <person name="Schwarz E.M."/>
        </authorList>
    </citation>
    <scope>NUCLEOTIDE SEQUENCE [LARGE SCALE GENOMIC DNA]</scope>
    <source>
        <strain evidence="2 3">Aroian</strain>
        <tissue evidence="2">Whole animal</tissue>
    </source>
</reference>
<feature type="region of interest" description="Disordered" evidence="1">
    <location>
        <begin position="31"/>
        <end position="76"/>
    </location>
</feature>
<organism evidence="2 3">
    <name type="scientific">Necator americanus</name>
    <name type="common">Human hookworm</name>
    <dbReference type="NCBI Taxonomy" id="51031"/>
    <lineage>
        <taxon>Eukaryota</taxon>
        <taxon>Metazoa</taxon>
        <taxon>Ecdysozoa</taxon>
        <taxon>Nematoda</taxon>
        <taxon>Chromadorea</taxon>
        <taxon>Rhabditida</taxon>
        <taxon>Rhabditina</taxon>
        <taxon>Rhabditomorpha</taxon>
        <taxon>Strongyloidea</taxon>
        <taxon>Ancylostomatidae</taxon>
        <taxon>Bunostominae</taxon>
        <taxon>Necator</taxon>
    </lineage>
</organism>
<evidence type="ECO:0000313" key="3">
    <source>
        <dbReference type="Proteomes" id="UP001303046"/>
    </source>
</evidence>
<evidence type="ECO:0000313" key="2">
    <source>
        <dbReference type="EMBL" id="KAK6736591.1"/>
    </source>
</evidence>
<sequence>MKIALKCFNCTNWLGINRQCELDLTKDLRNGHSRASRRVGDRDGDQQPALTDHTEEQLRSVSCRRPIKTPEPPNLVPVRECVKRRSKVQGPRKAIPEFEKY</sequence>